<dbReference type="InterPro" id="IPR025457">
    <property type="entry name" value="DUF4277"/>
</dbReference>
<reference evidence="3" key="2">
    <citation type="journal article" date="2014" name="ISME J.">
        <title>Microbial stratification in low pH oxic and suboxic macroscopic growths along an acid mine drainage.</title>
        <authorList>
            <person name="Mendez-Garcia C."/>
            <person name="Mesa V."/>
            <person name="Sprenger R.R."/>
            <person name="Richter M."/>
            <person name="Diez M.S."/>
            <person name="Solano J."/>
            <person name="Bargiela R."/>
            <person name="Golyshina O.V."/>
            <person name="Manteca A."/>
            <person name="Ramos J.L."/>
            <person name="Gallego J.R."/>
            <person name="Llorente I."/>
            <person name="Martins Dos Santos V.A."/>
            <person name="Jensen O.N."/>
            <person name="Pelaez A.I."/>
            <person name="Sanchez J."/>
            <person name="Ferrer M."/>
        </authorList>
    </citation>
    <scope>NUCLEOTIDE SEQUENCE</scope>
</reference>
<comment type="caution">
    <text evidence="3">The sequence shown here is derived from an EMBL/GenBank/DDBJ whole genome shotgun (WGS) entry which is preliminary data.</text>
</comment>
<sequence>MIFMNESSDHFFSDVRPNPVVSGAPLIRAMCEEIGLREIVDRNVVWDRERCKLSPGERITVLVVNMLTTQNPLYRVEESFELSDCELLFGEGIVRSDLNDDCLGRGLDRLWEGGAGKIFSMIVANALTREDVDRRFTHFDTTTRTVFGEYKDEITKTGEATDGEETPKKRKPVQPKHGHSKDHRPDLKQILFKLFVNREGIPLFGEVRDGNLSDKTANGEMISELCRLFGPEELKKMVYVADSALVTGKNLMAMREREISFLSRLPENFSASGTAKTKAFTNEEWIEIGRISERTQSALYRASEQEEEIDGHPYRLVVYHSSQLDRRKEKSFATELTKEQERIVKAAGLLGLQSFSCEADAKREAENFLEQFKDAFHHVTASVLPREREIPRTTPGTTQKGGGGSERNGLCRLGPAGRAEA</sequence>
<feature type="region of interest" description="Disordered" evidence="1">
    <location>
        <begin position="390"/>
        <end position="421"/>
    </location>
</feature>
<accession>T0YGD7</accession>
<dbReference type="NCBIfam" id="NF033559">
    <property type="entry name" value="transpos_IS1634"/>
    <property type="match status" value="1"/>
</dbReference>
<evidence type="ECO:0000259" key="2">
    <source>
        <dbReference type="Pfam" id="PF14104"/>
    </source>
</evidence>
<dbReference type="PANTHER" id="PTHR34614:SF2">
    <property type="entry name" value="TRANSPOSASE IS4-LIKE DOMAIN-CONTAINING PROTEIN"/>
    <property type="match status" value="1"/>
</dbReference>
<feature type="compositionally biased region" description="Basic residues" evidence="1">
    <location>
        <begin position="168"/>
        <end position="182"/>
    </location>
</feature>
<dbReference type="Pfam" id="PF14104">
    <property type="entry name" value="DUF4277"/>
    <property type="match status" value="1"/>
</dbReference>
<dbReference type="PANTHER" id="PTHR34614">
    <property type="match status" value="1"/>
</dbReference>
<protein>
    <submittedName>
        <fullName evidence="3">Transposase (IS4 family protein)</fullName>
    </submittedName>
</protein>
<proteinExistence type="predicted"/>
<feature type="domain" description="DUF4277" evidence="2">
    <location>
        <begin position="25"/>
        <end position="123"/>
    </location>
</feature>
<gene>
    <name evidence="3" type="ORF">B1A_19604</name>
</gene>
<feature type="region of interest" description="Disordered" evidence="1">
    <location>
        <begin position="154"/>
        <end position="183"/>
    </location>
</feature>
<reference evidence="3" key="1">
    <citation type="submission" date="2013-08" db="EMBL/GenBank/DDBJ databases">
        <authorList>
            <person name="Mendez C."/>
            <person name="Richter M."/>
            <person name="Ferrer M."/>
            <person name="Sanchez J."/>
        </authorList>
    </citation>
    <scope>NUCLEOTIDE SEQUENCE</scope>
</reference>
<evidence type="ECO:0000256" key="1">
    <source>
        <dbReference type="SAM" id="MobiDB-lite"/>
    </source>
</evidence>
<dbReference type="EMBL" id="AUZX01014472">
    <property type="protein sequence ID" value="EQD32133.1"/>
    <property type="molecule type" value="Genomic_DNA"/>
</dbReference>
<name>T0YGD7_9ZZZZ</name>
<evidence type="ECO:0000313" key="3">
    <source>
        <dbReference type="EMBL" id="EQD32133.1"/>
    </source>
</evidence>
<organism evidence="3">
    <name type="scientific">mine drainage metagenome</name>
    <dbReference type="NCBI Taxonomy" id="410659"/>
    <lineage>
        <taxon>unclassified sequences</taxon>
        <taxon>metagenomes</taxon>
        <taxon>ecological metagenomes</taxon>
    </lineage>
</organism>
<dbReference type="AlphaFoldDB" id="T0YGD7"/>
<dbReference type="InterPro" id="IPR047654">
    <property type="entry name" value="IS1634_transpos"/>
</dbReference>